<evidence type="ECO:0000313" key="1">
    <source>
        <dbReference type="EMBL" id="RRG21207.1"/>
    </source>
</evidence>
<name>A0A425Y0Z1_9BACT</name>
<protein>
    <submittedName>
        <fullName evidence="1">Uncharacterized protein</fullName>
    </submittedName>
</protein>
<proteinExistence type="predicted"/>
<dbReference type="EMBL" id="QQWG01000009">
    <property type="protein sequence ID" value="RRG21207.1"/>
    <property type="molecule type" value="Genomic_DNA"/>
</dbReference>
<reference evidence="1 2" key="1">
    <citation type="submission" date="2018-07" db="EMBL/GenBank/DDBJ databases">
        <title>Draft genome sequence of Ancylomarina sp. M1P.</title>
        <authorList>
            <person name="Yadav S."/>
            <person name="Villanueva L."/>
            <person name="Damste J.S.S."/>
        </authorList>
    </citation>
    <scope>NUCLEOTIDE SEQUENCE [LARGE SCALE GENOMIC DNA]</scope>
    <source>
        <strain evidence="1 2">M1P</strain>
    </source>
</reference>
<organism evidence="1 2">
    <name type="scientific">Ancylomarina euxinus</name>
    <dbReference type="NCBI Taxonomy" id="2283627"/>
    <lineage>
        <taxon>Bacteria</taxon>
        <taxon>Pseudomonadati</taxon>
        <taxon>Bacteroidota</taxon>
        <taxon>Bacteroidia</taxon>
        <taxon>Marinilabiliales</taxon>
        <taxon>Marinifilaceae</taxon>
        <taxon>Ancylomarina</taxon>
    </lineage>
</organism>
<evidence type="ECO:0000313" key="2">
    <source>
        <dbReference type="Proteomes" id="UP000285794"/>
    </source>
</evidence>
<dbReference type="OrthoDB" id="1095501at2"/>
<dbReference type="RefSeq" id="WP_125030899.1">
    <property type="nucleotide sequence ID" value="NZ_JAPXVP010000008.1"/>
</dbReference>
<accession>A0A425Y0Z1</accession>
<dbReference type="Proteomes" id="UP000285794">
    <property type="component" value="Unassembled WGS sequence"/>
</dbReference>
<sequence length="167" mass="19430">MEKIKAEQEKEFISRIFIDEIGRLQKEGFYFFSFILMGQAIEALGCFLDNKPMKAKAQSSKRFSKALNILMGNKYRVVNNDHWLYDRLRNQLTHSFVPSKSLHLLSRDKQTDELQHLQWHDDRLVLVAEDMYDDLKGACKHLFSMIDKGKVPLKNIAASPEDLLLQG</sequence>
<gene>
    <name evidence="1" type="ORF">DWB61_10755</name>
</gene>
<dbReference type="AlphaFoldDB" id="A0A425Y0Z1"/>
<keyword evidence="2" id="KW-1185">Reference proteome</keyword>
<comment type="caution">
    <text evidence="1">The sequence shown here is derived from an EMBL/GenBank/DDBJ whole genome shotgun (WGS) entry which is preliminary data.</text>
</comment>